<dbReference type="PRINTS" id="PR00081">
    <property type="entry name" value="GDHRDH"/>
</dbReference>
<evidence type="ECO:0000313" key="4">
    <source>
        <dbReference type="EMBL" id="CAG84844.1"/>
    </source>
</evidence>
<dbReference type="Proteomes" id="UP000000599">
    <property type="component" value="Chromosome A"/>
</dbReference>
<dbReference type="GeneID" id="2899510"/>
<keyword evidence="5" id="KW-1185">Reference proteome</keyword>
<dbReference type="Gene3D" id="3.40.50.720">
    <property type="entry name" value="NAD(P)-binding Rossmann-like Domain"/>
    <property type="match status" value="1"/>
</dbReference>
<evidence type="ECO:0000256" key="3">
    <source>
        <dbReference type="ARBA" id="ARBA00023002"/>
    </source>
</evidence>
<proteinExistence type="inferred from homology"/>
<dbReference type="EMBL" id="CR382133">
    <property type="protein sequence ID" value="CAG84844.1"/>
    <property type="molecule type" value="Genomic_DNA"/>
</dbReference>
<dbReference type="InterPro" id="IPR036291">
    <property type="entry name" value="NAD(P)-bd_dom_sf"/>
</dbReference>
<dbReference type="RefSeq" id="XP_456869.1">
    <property type="nucleotide sequence ID" value="XM_456869.1"/>
</dbReference>
<dbReference type="PANTHER" id="PTHR43008">
    <property type="entry name" value="BENZIL REDUCTASE"/>
    <property type="match status" value="1"/>
</dbReference>
<dbReference type="SUPFAM" id="SSF51735">
    <property type="entry name" value="NAD(P)-binding Rossmann-fold domains"/>
    <property type="match status" value="1"/>
</dbReference>
<protein>
    <submittedName>
        <fullName evidence="4">DEHA2A12386p</fullName>
    </submittedName>
</protein>
<keyword evidence="3" id="KW-0560">Oxidoreductase</keyword>
<dbReference type="AlphaFoldDB" id="Q6BY50"/>
<dbReference type="PANTHER" id="PTHR43008:SF13">
    <property type="entry name" value="L-XYLULOSE REDUCTASE-RELATED"/>
    <property type="match status" value="1"/>
</dbReference>
<dbReference type="STRING" id="284592.Q6BY50"/>
<dbReference type="GO" id="GO:0050085">
    <property type="term" value="F:mannitol 2-dehydrogenase (NADP+) activity"/>
    <property type="evidence" value="ECO:0007669"/>
    <property type="project" value="UniProtKB-ARBA"/>
</dbReference>
<dbReference type="PRINTS" id="PR00080">
    <property type="entry name" value="SDRFAMILY"/>
</dbReference>
<dbReference type="GO" id="GO:0005975">
    <property type="term" value="P:carbohydrate metabolic process"/>
    <property type="evidence" value="ECO:0007669"/>
    <property type="project" value="UniProtKB-ARBA"/>
</dbReference>
<dbReference type="GO" id="GO:0044281">
    <property type="term" value="P:small molecule metabolic process"/>
    <property type="evidence" value="ECO:0007669"/>
    <property type="project" value="UniProtKB-ARBA"/>
</dbReference>
<dbReference type="HOGENOM" id="CLU_010194_1_1_1"/>
<name>Q6BY50_DEBHA</name>
<dbReference type="eggNOG" id="KOG0725">
    <property type="taxonomic scope" value="Eukaryota"/>
</dbReference>
<reference evidence="4 5" key="1">
    <citation type="journal article" date="2004" name="Nature">
        <title>Genome evolution in yeasts.</title>
        <authorList>
            <consortium name="Genolevures"/>
            <person name="Dujon B."/>
            <person name="Sherman D."/>
            <person name="Fischer G."/>
            <person name="Durrens P."/>
            <person name="Casaregola S."/>
            <person name="Lafontaine I."/>
            <person name="de Montigny J."/>
            <person name="Marck C."/>
            <person name="Neuveglise C."/>
            <person name="Talla E."/>
            <person name="Goffard N."/>
            <person name="Frangeul L."/>
            <person name="Aigle M."/>
            <person name="Anthouard V."/>
            <person name="Babour A."/>
            <person name="Barbe V."/>
            <person name="Barnay S."/>
            <person name="Blanchin S."/>
            <person name="Beckerich J.M."/>
            <person name="Beyne E."/>
            <person name="Bleykasten C."/>
            <person name="Boisrame A."/>
            <person name="Boyer J."/>
            <person name="Cattolico L."/>
            <person name="Confanioleri F."/>
            <person name="de Daruvar A."/>
            <person name="Despons L."/>
            <person name="Fabre E."/>
            <person name="Fairhead C."/>
            <person name="Ferry-Dumazet H."/>
            <person name="Groppi A."/>
            <person name="Hantraye F."/>
            <person name="Hennequin C."/>
            <person name="Jauniaux N."/>
            <person name="Joyet P."/>
            <person name="Kachouri R."/>
            <person name="Kerrest A."/>
            <person name="Koszul R."/>
            <person name="Lemaire M."/>
            <person name="Lesur I."/>
            <person name="Ma L."/>
            <person name="Muller H."/>
            <person name="Nicaud J.M."/>
            <person name="Nikolski M."/>
            <person name="Oztas S."/>
            <person name="Ozier-Kalogeropoulos O."/>
            <person name="Pellenz S."/>
            <person name="Potier S."/>
            <person name="Richard G.F."/>
            <person name="Straub M.L."/>
            <person name="Suleau A."/>
            <person name="Swennene D."/>
            <person name="Tekaia F."/>
            <person name="Wesolowski-Louvel M."/>
            <person name="Westhof E."/>
            <person name="Wirth B."/>
            <person name="Zeniou-Meyer M."/>
            <person name="Zivanovic I."/>
            <person name="Bolotin-Fukuhara M."/>
            <person name="Thierry A."/>
            <person name="Bouchier C."/>
            <person name="Caudron B."/>
            <person name="Scarpelli C."/>
            <person name="Gaillardin C."/>
            <person name="Weissenbach J."/>
            <person name="Wincker P."/>
            <person name="Souciet J.L."/>
        </authorList>
    </citation>
    <scope>NUCLEOTIDE SEQUENCE [LARGE SCALE GENOMIC DNA]</scope>
    <source>
        <strain evidence="5">ATCC 36239 / CBS 767 / BCRC 21394 / JCM 1990 / NBRC 0083 / IGC 2968</strain>
    </source>
</reference>
<comment type="similarity">
    <text evidence="1">Belongs to the short-chain dehydrogenases/reductases (SDR) family.</text>
</comment>
<dbReference type="KEGG" id="dha:DEHA2A12386g"/>
<dbReference type="PROSITE" id="PS00061">
    <property type="entry name" value="ADH_SHORT"/>
    <property type="match status" value="1"/>
</dbReference>
<dbReference type="InParanoid" id="Q6BY50"/>
<dbReference type="FunFam" id="3.40.50.720:FF:000090">
    <property type="entry name" value="NADP-dependent mannitol dehydrogenase"/>
    <property type="match status" value="1"/>
</dbReference>
<evidence type="ECO:0000256" key="1">
    <source>
        <dbReference type="ARBA" id="ARBA00006484"/>
    </source>
</evidence>
<dbReference type="OrthoDB" id="1888931at2759"/>
<dbReference type="VEuPathDB" id="FungiDB:DEHA2A12386g"/>
<dbReference type="OMA" id="GAHFKKQ"/>
<organism evidence="4 5">
    <name type="scientific">Debaryomyces hansenii (strain ATCC 36239 / CBS 767 / BCRC 21394 / JCM 1990 / NBRC 0083 / IGC 2968)</name>
    <name type="common">Yeast</name>
    <name type="synonym">Torulaspora hansenii</name>
    <dbReference type="NCBI Taxonomy" id="284592"/>
    <lineage>
        <taxon>Eukaryota</taxon>
        <taxon>Fungi</taxon>
        <taxon>Dikarya</taxon>
        <taxon>Ascomycota</taxon>
        <taxon>Saccharomycotina</taxon>
        <taxon>Pichiomycetes</taxon>
        <taxon>Debaryomycetaceae</taxon>
        <taxon>Debaryomyces</taxon>
    </lineage>
</organism>
<dbReference type="InterPro" id="IPR020904">
    <property type="entry name" value="Sc_DH/Rdtase_CS"/>
</dbReference>
<evidence type="ECO:0000256" key="2">
    <source>
        <dbReference type="ARBA" id="ARBA00022857"/>
    </source>
</evidence>
<keyword evidence="2" id="KW-0521">NADP</keyword>
<accession>Q6BY50</accession>
<dbReference type="Pfam" id="PF13561">
    <property type="entry name" value="adh_short_C2"/>
    <property type="match status" value="1"/>
</dbReference>
<sequence length="289" mass="31042">MTLPDKRETDITVVSYISNEFTDELPRASPPKRHIMDLLSLKGKVAVVTGAARGIGLAIAETFAEAGAAVALVDYTDCSEQALKLATRLKVCTKAFQCDVADLKRVEGTVQAIEKEFGTIDVFVANAGIVWKTGNIIDEVNRDGKTWQTIMDVNLNGAYYCAQAVGRIFKKNGKGSFIVTSSMSASIVNIPMNLTPYNVSKAGVKHLAKSLAIEWAGFARANSISPGYCDTGLNDHLPRESRGKMWALIPAGREALPYEIASAYLYLASDAASYITGSDIAIDGGYTSI</sequence>
<dbReference type="InterPro" id="IPR002347">
    <property type="entry name" value="SDR_fam"/>
</dbReference>
<gene>
    <name evidence="4" type="ordered locus">DEHA2A12386g</name>
</gene>
<dbReference type="GO" id="GO:0050664">
    <property type="term" value="F:oxidoreductase activity, acting on NAD(P)H, oxygen as acceptor"/>
    <property type="evidence" value="ECO:0007669"/>
    <property type="project" value="TreeGrafter"/>
</dbReference>
<evidence type="ECO:0000313" key="5">
    <source>
        <dbReference type="Proteomes" id="UP000000599"/>
    </source>
</evidence>